<dbReference type="GO" id="GO:0009234">
    <property type="term" value="P:menaquinone biosynthetic process"/>
    <property type="evidence" value="ECO:0007669"/>
    <property type="project" value="UniProtKB-UniPathway"/>
</dbReference>
<gene>
    <name evidence="9" type="ORF">SAMN05414137_10478</name>
</gene>
<feature type="transmembrane region" description="Helical" evidence="8">
    <location>
        <begin position="306"/>
        <end position="326"/>
    </location>
</feature>
<proteinExistence type="predicted"/>
<feature type="transmembrane region" description="Helical" evidence="8">
    <location>
        <begin position="338"/>
        <end position="355"/>
    </location>
</feature>
<dbReference type="InterPro" id="IPR026046">
    <property type="entry name" value="UBIAD1"/>
</dbReference>
<name>A0A1H7KK73_STRJI</name>
<dbReference type="RefSeq" id="WP_052438249.1">
    <property type="nucleotide sequence ID" value="NZ_BBPN01000001.1"/>
</dbReference>
<dbReference type="Proteomes" id="UP000183015">
    <property type="component" value="Unassembled WGS sequence"/>
</dbReference>
<dbReference type="PANTHER" id="PTHR13929:SF0">
    <property type="entry name" value="UBIA PRENYLTRANSFERASE DOMAIN-CONTAINING PROTEIN 1"/>
    <property type="match status" value="1"/>
</dbReference>
<evidence type="ECO:0000256" key="1">
    <source>
        <dbReference type="ARBA" id="ARBA00004141"/>
    </source>
</evidence>
<dbReference type="GO" id="GO:0042371">
    <property type="term" value="P:vitamin K biosynthetic process"/>
    <property type="evidence" value="ECO:0007669"/>
    <property type="project" value="TreeGrafter"/>
</dbReference>
<dbReference type="Gene3D" id="1.10.357.140">
    <property type="entry name" value="UbiA prenyltransferase"/>
    <property type="match status" value="1"/>
</dbReference>
<dbReference type="eggNOG" id="COG1575">
    <property type="taxonomic scope" value="Bacteria"/>
</dbReference>
<evidence type="ECO:0000313" key="10">
    <source>
        <dbReference type="Proteomes" id="UP000183015"/>
    </source>
</evidence>
<dbReference type="Pfam" id="PF01040">
    <property type="entry name" value="UbiA"/>
    <property type="match status" value="1"/>
</dbReference>
<evidence type="ECO:0000256" key="3">
    <source>
        <dbReference type="ARBA" id="ARBA00022428"/>
    </source>
</evidence>
<dbReference type="AlphaFoldDB" id="A0A1H7KK73"/>
<keyword evidence="7 8" id="KW-0472">Membrane</keyword>
<keyword evidence="6 8" id="KW-1133">Transmembrane helix</keyword>
<comment type="pathway">
    <text evidence="2">Quinol/quinone metabolism; menaquinone biosynthesis.</text>
</comment>
<dbReference type="InterPro" id="IPR000537">
    <property type="entry name" value="UbiA_prenyltransferase"/>
</dbReference>
<protein>
    <submittedName>
        <fullName evidence="9">1,4-dihydroxy-2-naphthoate octaprenyltransferase</fullName>
    </submittedName>
</protein>
<comment type="subcellular location">
    <subcellularLocation>
        <location evidence="1">Membrane</location>
        <topology evidence="1">Multi-pass membrane protein</topology>
    </subcellularLocation>
</comment>
<keyword evidence="5 8" id="KW-0812">Transmembrane</keyword>
<evidence type="ECO:0000256" key="8">
    <source>
        <dbReference type="SAM" id="Phobius"/>
    </source>
</evidence>
<evidence type="ECO:0000256" key="5">
    <source>
        <dbReference type="ARBA" id="ARBA00022692"/>
    </source>
</evidence>
<sequence>MSGTLPRTSPPPVVRPYVPAPVVPAPAPPPAERRLLAFVRLGRPKFLVQSLMVVGLGVTMAVRDGHPFRPGWFLLTLGFAWCTHLMTHYCNEYFDLEADRANAAPTSWTGGSRILVSGQLQPEVSLSAAFVLAFVALGLIALMPGTEARLTAAAIATLAWFYTAPPLRLNYRALGELACAVVLYGLGPLLACLLQADRLTADDVVGAGLVCTLQFLRMSVMNLSDIDGDRATGKRTLAVALGERRLVAVYCLGQLLAPAVLLTAWALSRALLPDLLAVAVTAPVAAWVARELLLGRLRDPARANAITFRASMHMPLTACALTLALLGDALTGPHGVPVSWLAVYGIALAGFWTWLGRAVRANGVAAHGVPADPPTTQEDPR</sequence>
<keyword evidence="10" id="KW-1185">Reference proteome</keyword>
<keyword evidence="4 9" id="KW-0808">Transferase</keyword>
<dbReference type="InterPro" id="IPR044878">
    <property type="entry name" value="UbiA_sf"/>
</dbReference>
<reference evidence="10" key="1">
    <citation type="submission" date="2016-10" db="EMBL/GenBank/DDBJ databases">
        <authorList>
            <person name="Varghese N."/>
        </authorList>
    </citation>
    <scope>NUCLEOTIDE SEQUENCE [LARGE SCALE GENOMIC DNA]</scope>
    <source>
        <strain evidence="10">DSM 45096 / BCRC 16803 / CGMCC 4.1857 / CIP 109030 / JCM 12277 / KCTC 19219 / NBRC 100920 / 33214</strain>
    </source>
</reference>
<organism evidence="9 10">
    <name type="scientific">Streptacidiphilus jiangxiensis</name>
    <dbReference type="NCBI Taxonomy" id="235985"/>
    <lineage>
        <taxon>Bacteria</taxon>
        <taxon>Bacillati</taxon>
        <taxon>Actinomycetota</taxon>
        <taxon>Actinomycetes</taxon>
        <taxon>Kitasatosporales</taxon>
        <taxon>Streptomycetaceae</taxon>
        <taxon>Streptacidiphilus</taxon>
    </lineage>
</organism>
<evidence type="ECO:0000256" key="4">
    <source>
        <dbReference type="ARBA" id="ARBA00022679"/>
    </source>
</evidence>
<dbReference type="STRING" id="235985.SAMN05414137_10478"/>
<evidence type="ECO:0000256" key="7">
    <source>
        <dbReference type="ARBA" id="ARBA00023136"/>
    </source>
</evidence>
<feature type="transmembrane region" description="Helical" evidence="8">
    <location>
        <begin position="173"/>
        <end position="194"/>
    </location>
</feature>
<dbReference type="Gene3D" id="1.20.120.1780">
    <property type="entry name" value="UbiA prenyltransferase"/>
    <property type="match status" value="1"/>
</dbReference>
<dbReference type="GO" id="GO:0016020">
    <property type="term" value="C:membrane"/>
    <property type="evidence" value="ECO:0007669"/>
    <property type="project" value="UniProtKB-SubCell"/>
</dbReference>
<dbReference type="UniPathway" id="UPA00079"/>
<dbReference type="GO" id="GO:0004659">
    <property type="term" value="F:prenyltransferase activity"/>
    <property type="evidence" value="ECO:0007669"/>
    <property type="project" value="InterPro"/>
</dbReference>
<evidence type="ECO:0000256" key="2">
    <source>
        <dbReference type="ARBA" id="ARBA00004863"/>
    </source>
</evidence>
<feature type="transmembrane region" description="Helical" evidence="8">
    <location>
        <begin position="247"/>
        <end position="268"/>
    </location>
</feature>
<evidence type="ECO:0000256" key="6">
    <source>
        <dbReference type="ARBA" id="ARBA00022989"/>
    </source>
</evidence>
<dbReference type="PANTHER" id="PTHR13929">
    <property type="entry name" value="1,4-DIHYDROXY-2-NAPHTHOATE OCTAPRENYLTRANSFERASE"/>
    <property type="match status" value="1"/>
</dbReference>
<evidence type="ECO:0000313" key="9">
    <source>
        <dbReference type="EMBL" id="SEK86914.1"/>
    </source>
</evidence>
<keyword evidence="3" id="KW-0474">Menaquinone biosynthesis</keyword>
<dbReference type="EMBL" id="FOAZ01000004">
    <property type="protein sequence ID" value="SEK86914.1"/>
    <property type="molecule type" value="Genomic_DNA"/>
</dbReference>
<feature type="transmembrane region" description="Helical" evidence="8">
    <location>
        <begin position="274"/>
        <end position="294"/>
    </location>
</feature>
<feature type="transmembrane region" description="Helical" evidence="8">
    <location>
        <begin position="150"/>
        <end position="167"/>
    </location>
</feature>
<accession>A0A1H7KK73</accession>
<dbReference type="CDD" id="cd13962">
    <property type="entry name" value="PT_UbiA_UBIAD1"/>
    <property type="match status" value="1"/>
</dbReference>
<feature type="transmembrane region" description="Helical" evidence="8">
    <location>
        <begin position="124"/>
        <end position="143"/>
    </location>
</feature>